<keyword evidence="16" id="KW-1185">Reference proteome</keyword>
<comment type="domain">
    <text evidence="10">IleRS has two distinct active sites: one for aminoacylation and one for editing. The misactivated valine is translocated from the active site to the editing site, which sterically excludes the correctly activated isoleucine. The single editing site contains two valyl binding pockets, one specific for each substrate (Val-AMP or Val-tRNA(Ile)).</text>
</comment>
<feature type="binding site" evidence="10">
    <location>
        <position position="902"/>
    </location>
    <ligand>
        <name>Zn(2+)</name>
        <dbReference type="ChEBI" id="CHEBI:29105"/>
    </ligand>
</feature>
<keyword evidence="6 10" id="KW-0648">Protein biosynthesis</keyword>
<evidence type="ECO:0000313" key="16">
    <source>
        <dbReference type="Proteomes" id="UP000515847"/>
    </source>
</evidence>
<feature type="binding site" evidence="10">
    <location>
        <position position="922"/>
    </location>
    <ligand>
        <name>Zn(2+)</name>
        <dbReference type="ChEBI" id="CHEBI:29105"/>
    </ligand>
</feature>
<gene>
    <name evidence="10 15" type="primary">ileS</name>
    <name evidence="15" type="ORF">BR63_01785</name>
</gene>
<evidence type="ECO:0000256" key="11">
    <source>
        <dbReference type="SAM" id="MobiDB-lite"/>
    </source>
</evidence>
<dbReference type="Pfam" id="PF08264">
    <property type="entry name" value="Anticodon_1"/>
    <property type="match status" value="1"/>
</dbReference>
<dbReference type="CDD" id="cd07960">
    <property type="entry name" value="Anticodon_Ia_Ile_BEm"/>
    <property type="match status" value="1"/>
</dbReference>
<dbReference type="InterPro" id="IPR010663">
    <property type="entry name" value="Znf_FPG/IleRS"/>
</dbReference>
<name>A0A7G6DZA6_THEFR</name>
<dbReference type="Pfam" id="PF00133">
    <property type="entry name" value="tRNA-synt_1"/>
    <property type="match status" value="1"/>
</dbReference>
<keyword evidence="5 10" id="KW-0067">ATP-binding</keyword>
<evidence type="ECO:0000256" key="3">
    <source>
        <dbReference type="ARBA" id="ARBA00022598"/>
    </source>
</evidence>
<comment type="similarity">
    <text evidence="1 10">Belongs to the class-I aminoacyl-tRNA synthetase family. IleS type 1 subfamily.</text>
</comment>
<dbReference type="AlphaFoldDB" id="A0A7G6DZA6"/>
<evidence type="ECO:0000256" key="7">
    <source>
        <dbReference type="ARBA" id="ARBA00023146"/>
    </source>
</evidence>
<sequence>MSKEVQNKYNDTLNLPQTEFPMRGNLPQREPEILQKWEEMKLYEIVQKATAGKPKFILHDGPPYANGNIHLGHTLNKVLKDIIVKYRSQNGYDAPYVPGWDTHGLPIEQQAIKAMGLNRHATDPVEFRRHCREYALKYVGIQREQFKRLGVRGDWENPYVTLNPEFEAVQIGVFGDMAKKGYIYKGLKPVYWCPHCETALAEAEIEYGEKKSASIYVKFPVIQGNGLLGQDDTYFVIWTTTPWTLPANLAVCVHPELDYNLLVVGQERYIVAKELQENFLEVLGKPEAYVEETFKGEELEGIICSHPFFDRQSVVILGEHVTTEQGTGCVHTAPGHGVEDFEVGKKYNLPVLSPVDNTGKFTKEAGKFAGMFIEDANKAITAELKEQDKLLSLGFIKHQYPHCWRCKNPVMFRATEQWFASIDGFREAALKAIEEVKWIPAWGEERIHNMVADRGDWCISRQRTWGVPIPIFYCKECNKEIINDATISHLQELFKEHGADVWWAREAKDLIPEGLACPECGAKEFRKETDIMDVWFDSGSSHFAVLETRPDLVWPADLYLEGSDQHRGWFNSSLSTSVAVRGVAPYKAVLTHGFLVDEQGRKMSKSLGNGIDPLEVIEQMGADILRLWVASADYRSDVAASPNILKQIAEAYRKIRNTCRYLLGNLYDFEPEKDAIPYEKMVDIDKWALFKLHKLIKRVTEAYENYEFHTVYHSIHNFCAVDMSAIYLDIIKDRVYTAKAQSMERRSAQTVIFEIITALVKMLTPILAFTTEEIWQYLPYKNKAETVQIAGWPELKAEYIDSDLEAKWDKILEVRDFVAKPLEEARRAKLIGHSLDAQVNLYANEEWYQFLEPLKEDLATIFITSGVVLHKGDGTGEVYTSEDLPGLAAKVEKAPGVKCERCWIYSETTGQDAEHPGLCKRCADVLR</sequence>
<dbReference type="GO" id="GO:0005829">
    <property type="term" value="C:cytosol"/>
    <property type="evidence" value="ECO:0007669"/>
    <property type="project" value="TreeGrafter"/>
</dbReference>
<comment type="cofactor">
    <cofactor evidence="10">
        <name>Zn(2+)</name>
        <dbReference type="ChEBI" id="CHEBI:29105"/>
    </cofactor>
    <text evidence="10">Binds 1 zinc ion per subunit.</text>
</comment>
<protein>
    <recommendedName>
        <fullName evidence="10">Isoleucine--tRNA ligase</fullName>
        <ecNumber evidence="10">6.1.1.5</ecNumber>
    </recommendedName>
    <alternativeName>
        <fullName evidence="10">Isoleucyl-tRNA synthetase</fullName>
        <shortName evidence="10">IleRS</shortName>
    </alternativeName>
</protein>
<evidence type="ECO:0000256" key="1">
    <source>
        <dbReference type="ARBA" id="ARBA00006887"/>
    </source>
</evidence>
<feature type="binding site" evidence="10">
    <location>
        <position position="919"/>
    </location>
    <ligand>
        <name>Zn(2+)</name>
        <dbReference type="ChEBI" id="CHEBI:29105"/>
    </ligand>
</feature>
<dbReference type="EC" id="6.1.1.5" evidence="10"/>
<feature type="short sequence motif" description="'KMSKS' region" evidence="10">
    <location>
        <begin position="602"/>
        <end position="606"/>
    </location>
</feature>
<dbReference type="InterPro" id="IPR002301">
    <property type="entry name" value="Ile-tRNA-ligase"/>
</dbReference>
<keyword evidence="10" id="KW-0862">Zinc</keyword>
<evidence type="ECO:0000259" key="12">
    <source>
        <dbReference type="Pfam" id="PF00133"/>
    </source>
</evidence>
<dbReference type="SUPFAM" id="SSF50677">
    <property type="entry name" value="ValRS/IleRS/LeuRS editing domain"/>
    <property type="match status" value="1"/>
</dbReference>
<dbReference type="SUPFAM" id="SSF47323">
    <property type="entry name" value="Anticodon-binding domain of a subclass of class I aminoacyl-tRNA synthetases"/>
    <property type="match status" value="1"/>
</dbReference>
<feature type="domain" description="Methionyl/Valyl/Leucyl/Isoleucyl-tRNA synthetase anticodon-binding" evidence="14">
    <location>
        <begin position="685"/>
        <end position="840"/>
    </location>
</feature>
<dbReference type="InterPro" id="IPR013155">
    <property type="entry name" value="M/V/L/I-tRNA-synth_anticd-bd"/>
</dbReference>
<dbReference type="GO" id="GO:0000049">
    <property type="term" value="F:tRNA binding"/>
    <property type="evidence" value="ECO:0007669"/>
    <property type="project" value="InterPro"/>
</dbReference>
<feature type="binding site" evidence="10">
    <location>
        <position position="605"/>
    </location>
    <ligand>
        <name>ATP</name>
        <dbReference type="ChEBI" id="CHEBI:30616"/>
    </ligand>
</feature>
<dbReference type="GO" id="GO:0002161">
    <property type="term" value="F:aminoacyl-tRNA deacylase activity"/>
    <property type="evidence" value="ECO:0007669"/>
    <property type="project" value="InterPro"/>
</dbReference>
<dbReference type="CDD" id="cd00818">
    <property type="entry name" value="IleRS_core"/>
    <property type="match status" value="1"/>
</dbReference>
<dbReference type="InterPro" id="IPR009008">
    <property type="entry name" value="Val/Leu/Ile-tRNA-synth_edit"/>
</dbReference>
<feature type="compositionally biased region" description="Polar residues" evidence="11">
    <location>
        <begin position="7"/>
        <end position="17"/>
    </location>
</feature>
<dbReference type="SUPFAM" id="SSF52374">
    <property type="entry name" value="Nucleotidylyl transferase"/>
    <property type="match status" value="1"/>
</dbReference>
<dbReference type="Pfam" id="PF06827">
    <property type="entry name" value="zf-FPG_IleRS"/>
    <property type="match status" value="1"/>
</dbReference>
<dbReference type="InterPro" id="IPR050081">
    <property type="entry name" value="Ile-tRNA_ligase"/>
</dbReference>
<dbReference type="Gene3D" id="1.10.730.20">
    <property type="match status" value="1"/>
</dbReference>
<keyword evidence="7 10" id="KW-0030">Aminoacyl-tRNA synthetase</keyword>
<dbReference type="Gene3D" id="3.90.740.10">
    <property type="entry name" value="Valyl/Leucyl/Isoleucyl-tRNA synthetase, editing domain"/>
    <property type="match status" value="1"/>
</dbReference>
<feature type="binding site" evidence="10">
    <location>
        <position position="561"/>
    </location>
    <ligand>
        <name>L-isoleucyl-5'-AMP</name>
        <dbReference type="ChEBI" id="CHEBI:178002"/>
    </ligand>
</feature>
<dbReference type="PRINTS" id="PR00984">
    <property type="entry name" value="TRNASYNTHILE"/>
</dbReference>
<comment type="subcellular location">
    <subcellularLocation>
        <location evidence="10">Cytoplasm</location>
    </subcellularLocation>
</comment>
<dbReference type="PANTHER" id="PTHR42765:SF1">
    <property type="entry name" value="ISOLEUCINE--TRNA LIGASE, MITOCHONDRIAL"/>
    <property type="match status" value="1"/>
</dbReference>
<evidence type="ECO:0000313" key="15">
    <source>
        <dbReference type="EMBL" id="QNB45160.1"/>
    </source>
</evidence>
<keyword evidence="10" id="KW-0479">Metal-binding</keyword>
<dbReference type="InterPro" id="IPR014729">
    <property type="entry name" value="Rossmann-like_a/b/a_fold"/>
</dbReference>
<feature type="region of interest" description="Disordered" evidence="11">
    <location>
        <begin position="1"/>
        <end position="25"/>
    </location>
</feature>
<dbReference type="PROSITE" id="PS00178">
    <property type="entry name" value="AA_TRNA_LIGASE_I"/>
    <property type="match status" value="1"/>
</dbReference>
<feature type="binding site" evidence="10">
    <location>
        <position position="899"/>
    </location>
    <ligand>
        <name>Zn(2+)</name>
        <dbReference type="ChEBI" id="CHEBI:29105"/>
    </ligand>
</feature>
<dbReference type="Gene3D" id="3.40.50.620">
    <property type="entry name" value="HUPs"/>
    <property type="match status" value="2"/>
</dbReference>
<evidence type="ECO:0000259" key="14">
    <source>
        <dbReference type="Pfam" id="PF08264"/>
    </source>
</evidence>
<keyword evidence="3 10" id="KW-0436">Ligase</keyword>
<reference evidence="15 16" key="1">
    <citation type="journal article" date="2019" name="Front. Microbiol.">
        <title>Thermoanaerosceptrum fracticalcis gen. nov. sp. nov., a Novel Fumarate-Fermenting Microorganism From a Deep Fractured Carbonate Aquifer of the US Great Basin.</title>
        <authorList>
            <person name="Hamilton-Brehm S.D."/>
            <person name="Stewart L.E."/>
            <person name="Zavarin M."/>
            <person name="Caldwell M."/>
            <person name="Lawson P.A."/>
            <person name="Onstott T.C."/>
            <person name="Grzymski J."/>
            <person name="Neveux I."/>
            <person name="Lollar B.S."/>
            <person name="Russell C.E."/>
            <person name="Moser D.P."/>
        </authorList>
    </citation>
    <scope>NUCLEOTIDE SEQUENCE [LARGE SCALE GENOMIC DNA]</scope>
    <source>
        <strain evidence="15 16">DRI-13</strain>
    </source>
</reference>
<dbReference type="Gene3D" id="1.10.10.830">
    <property type="entry name" value="Ile-tRNA synthetase CP2 domain-like"/>
    <property type="match status" value="1"/>
</dbReference>
<evidence type="ECO:0000256" key="5">
    <source>
        <dbReference type="ARBA" id="ARBA00022840"/>
    </source>
</evidence>
<dbReference type="FunFam" id="3.40.50.620:FF:000152">
    <property type="entry name" value="Isoleucine--tRNA ligase"/>
    <property type="match status" value="1"/>
</dbReference>
<dbReference type="NCBIfam" id="TIGR00392">
    <property type="entry name" value="ileS"/>
    <property type="match status" value="1"/>
</dbReference>
<evidence type="ECO:0000256" key="8">
    <source>
        <dbReference type="ARBA" id="ARBA00025217"/>
    </source>
</evidence>
<feature type="domain" description="Zinc finger FPG/IleRS-type" evidence="13">
    <location>
        <begin position="898"/>
        <end position="925"/>
    </location>
</feature>
<dbReference type="InterPro" id="IPR009080">
    <property type="entry name" value="tRNAsynth_Ia_anticodon-bd"/>
</dbReference>
<proteinExistence type="inferred from homology"/>
<evidence type="ECO:0000256" key="2">
    <source>
        <dbReference type="ARBA" id="ARBA00022490"/>
    </source>
</evidence>
<comment type="function">
    <text evidence="8 10">Catalyzes the attachment of isoleucine to tRNA(Ile). As IleRS can inadvertently accommodate and process structurally similar amino acids such as valine, to avoid such errors it has two additional distinct tRNA(Ile)-dependent editing activities. One activity is designated as 'pretransfer' editing and involves the hydrolysis of activated Val-AMP. The other activity is designated 'posttransfer' editing and involves deacylation of mischarged Val-tRNA(Ile).</text>
</comment>
<dbReference type="InterPro" id="IPR023585">
    <property type="entry name" value="Ile-tRNA-ligase_type1"/>
</dbReference>
<comment type="subunit">
    <text evidence="10">Monomer.</text>
</comment>
<dbReference type="GO" id="GO:0005524">
    <property type="term" value="F:ATP binding"/>
    <property type="evidence" value="ECO:0007669"/>
    <property type="project" value="UniProtKB-UniRule"/>
</dbReference>
<dbReference type="FunFam" id="1.10.730.20:FF:000001">
    <property type="entry name" value="Isoleucine--tRNA ligase"/>
    <property type="match status" value="1"/>
</dbReference>
<dbReference type="Gene3D" id="2.170.220.10">
    <property type="match status" value="1"/>
</dbReference>
<organism evidence="15 16">
    <name type="scientific">Thermanaerosceptrum fracticalcis</name>
    <dbReference type="NCBI Taxonomy" id="1712410"/>
    <lineage>
        <taxon>Bacteria</taxon>
        <taxon>Bacillati</taxon>
        <taxon>Bacillota</taxon>
        <taxon>Clostridia</taxon>
        <taxon>Eubacteriales</taxon>
        <taxon>Peptococcaceae</taxon>
        <taxon>Thermanaerosceptrum</taxon>
    </lineage>
</organism>
<dbReference type="RefSeq" id="WP_034423899.1">
    <property type="nucleotide sequence ID" value="NZ_CP045798.1"/>
</dbReference>
<dbReference type="KEGG" id="tfr:BR63_01785"/>
<dbReference type="FunFam" id="3.90.740.10:FF:000006">
    <property type="entry name" value="Isoleucine--tRNA ligase"/>
    <property type="match status" value="1"/>
</dbReference>
<dbReference type="InterPro" id="IPR033708">
    <property type="entry name" value="Anticodon_Ile_BEm"/>
</dbReference>
<feature type="short sequence motif" description="'HIGH' region" evidence="10">
    <location>
        <begin position="63"/>
        <end position="73"/>
    </location>
</feature>
<keyword evidence="4 10" id="KW-0547">Nucleotide-binding</keyword>
<evidence type="ECO:0000256" key="6">
    <source>
        <dbReference type="ARBA" id="ARBA00022917"/>
    </source>
</evidence>
<keyword evidence="2 10" id="KW-0963">Cytoplasm</keyword>
<dbReference type="InterPro" id="IPR001412">
    <property type="entry name" value="aa-tRNA-synth_I_CS"/>
</dbReference>
<accession>A0A7G6DZA6</accession>
<evidence type="ECO:0000256" key="4">
    <source>
        <dbReference type="ARBA" id="ARBA00022741"/>
    </source>
</evidence>
<dbReference type="OrthoDB" id="9810365at2"/>
<evidence type="ECO:0000256" key="10">
    <source>
        <dbReference type="HAMAP-Rule" id="MF_02002"/>
    </source>
</evidence>
<dbReference type="GO" id="GO:0008270">
    <property type="term" value="F:zinc ion binding"/>
    <property type="evidence" value="ECO:0007669"/>
    <property type="project" value="UniProtKB-UniRule"/>
</dbReference>
<evidence type="ECO:0000256" key="9">
    <source>
        <dbReference type="ARBA" id="ARBA00048359"/>
    </source>
</evidence>
<dbReference type="InterPro" id="IPR002300">
    <property type="entry name" value="aa-tRNA-synth_Ia"/>
</dbReference>
<evidence type="ECO:0000259" key="13">
    <source>
        <dbReference type="Pfam" id="PF06827"/>
    </source>
</evidence>
<dbReference type="GO" id="GO:0004822">
    <property type="term" value="F:isoleucine-tRNA ligase activity"/>
    <property type="evidence" value="ECO:0007669"/>
    <property type="project" value="UniProtKB-UniRule"/>
</dbReference>
<feature type="domain" description="Aminoacyl-tRNA synthetase class Ia" evidence="12">
    <location>
        <begin position="33"/>
        <end position="639"/>
    </location>
</feature>
<dbReference type="PANTHER" id="PTHR42765">
    <property type="entry name" value="SOLEUCYL-TRNA SYNTHETASE"/>
    <property type="match status" value="1"/>
</dbReference>
<dbReference type="Proteomes" id="UP000515847">
    <property type="component" value="Chromosome"/>
</dbReference>
<dbReference type="HAMAP" id="MF_02002">
    <property type="entry name" value="Ile_tRNA_synth_type1"/>
    <property type="match status" value="1"/>
</dbReference>
<dbReference type="EMBL" id="CP045798">
    <property type="protein sequence ID" value="QNB45160.1"/>
    <property type="molecule type" value="Genomic_DNA"/>
</dbReference>
<dbReference type="GO" id="GO:0006428">
    <property type="term" value="P:isoleucyl-tRNA aminoacylation"/>
    <property type="evidence" value="ECO:0007669"/>
    <property type="project" value="UniProtKB-UniRule"/>
</dbReference>
<comment type="catalytic activity">
    <reaction evidence="9 10">
        <text>tRNA(Ile) + L-isoleucine + ATP = L-isoleucyl-tRNA(Ile) + AMP + diphosphate</text>
        <dbReference type="Rhea" id="RHEA:11060"/>
        <dbReference type="Rhea" id="RHEA-COMP:9666"/>
        <dbReference type="Rhea" id="RHEA-COMP:9695"/>
        <dbReference type="ChEBI" id="CHEBI:30616"/>
        <dbReference type="ChEBI" id="CHEBI:33019"/>
        <dbReference type="ChEBI" id="CHEBI:58045"/>
        <dbReference type="ChEBI" id="CHEBI:78442"/>
        <dbReference type="ChEBI" id="CHEBI:78528"/>
        <dbReference type="ChEBI" id="CHEBI:456215"/>
        <dbReference type="EC" id="6.1.1.5"/>
    </reaction>
</comment>